<protein>
    <recommendedName>
        <fullName evidence="6">Late embryogenesis abundant protein LEA-2 subgroup domain-containing protein</fullName>
    </recommendedName>
</protein>
<name>A0A8J5C1H8_ZINOF</name>
<dbReference type="PANTHER" id="PTHR31415">
    <property type="entry name" value="OS05G0367900 PROTEIN"/>
    <property type="match status" value="1"/>
</dbReference>
<comment type="caution">
    <text evidence="7">The sequence shown here is derived from an EMBL/GenBank/DDBJ whole genome shotgun (WGS) entry which is preliminary data.</text>
</comment>
<dbReference type="EMBL" id="JACMSC010000021">
    <property type="protein sequence ID" value="KAG6470560.1"/>
    <property type="molecule type" value="Genomic_DNA"/>
</dbReference>
<evidence type="ECO:0000256" key="1">
    <source>
        <dbReference type="ARBA" id="ARBA00004167"/>
    </source>
</evidence>
<dbReference type="InterPro" id="IPR004864">
    <property type="entry name" value="LEA_2"/>
</dbReference>
<dbReference type="GO" id="GO:0005886">
    <property type="term" value="C:plasma membrane"/>
    <property type="evidence" value="ECO:0007669"/>
    <property type="project" value="TreeGrafter"/>
</dbReference>
<dbReference type="PANTHER" id="PTHR31415:SF166">
    <property type="entry name" value="LATE EMBRYOGENESIS ABUNDANT (LEA) HYDROXYPROLINE-RICH GLYCOPROTEIN FAMILY"/>
    <property type="match status" value="1"/>
</dbReference>
<dbReference type="AlphaFoldDB" id="A0A8J5C1H8"/>
<dbReference type="GO" id="GO:0098542">
    <property type="term" value="P:defense response to other organism"/>
    <property type="evidence" value="ECO:0007669"/>
    <property type="project" value="InterPro"/>
</dbReference>
<organism evidence="7 8">
    <name type="scientific">Zingiber officinale</name>
    <name type="common">Ginger</name>
    <name type="synonym">Amomum zingiber</name>
    <dbReference type="NCBI Taxonomy" id="94328"/>
    <lineage>
        <taxon>Eukaryota</taxon>
        <taxon>Viridiplantae</taxon>
        <taxon>Streptophyta</taxon>
        <taxon>Embryophyta</taxon>
        <taxon>Tracheophyta</taxon>
        <taxon>Spermatophyta</taxon>
        <taxon>Magnoliopsida</taxon>
        <taxon>Liliopsida</taxon>
        <taxon>Zingiberales</taxon>
        <taxon>Zingiberaceae</taxon>
        <taxon>Zingiber</taxon>
    </lineage>
</organism>
<evidence type="ECO:0000256" key="3">
    <source>
        <dbReference type="ARBA" id="ARBA00022989"/>
    </source>
</evidence>
<sequence length="238" mass="26692">MGVGCDHHHHHHHHHDCCDYLRIKCYSILCCGRLGDDCCDCCEERHRRLIIAARIVGGILFLVGLTILIVWLVLRPTKPTFYLRDATVFQFNLSLSDNLLATVAQATVASHNSNGRIGVYYDRLDVFATYQDQQITVATAIPPFYQGHEDNNVWSPYLVGTSVPVAPYLCSALQQDETAGLLLLYVKMDGRIRWKVGSWTSRHYRLEVSCPAFFSFTDSSAGVPVLRFLHGTSCSASV</sequence>
<evidence type="ECO:0000256" key="4">
    <source>
        <dbReference type="ARBA" id="ARBA00023136"/>
    </source>
</evidence>
<comment type="subcellular location">
    <subcellularLocation>
        <location evidence="1">Membrane</location>
        <topology evidence="1">Single-pass membrane protein</topology>
    </subcellularLocation>
</comment>
<dbReference type="GO" id="GO:0009506">
    <property type="term" value="C:plasmodesma"/>
    <property type="evidence" value="ECO:0007669"/>
    <property type="project" value="TreeGrafter"/>
</dbReference>
<evidence type="ECO:0000259" key="6">
    <source>
        <dbReference type="Pfam" id="PF03168"/>
    </source>
</evidence>
<dbReference type="InterPro" id="IPR044839">
    <property type="entry name" value="NDR1-like"/>
</dbReference>
<feature type="domain" description="Late embryogenesis abundant protein LEA-2 subgroup" evidence="6">
    <location>
        <begin position="107"/>
        <end position="210"/>
    </location>
</feature>
<keyword evidence="4 5" id="KW-0472">Membrane</keyword>
<dbReference type="Pfam" id="PF03168">
    <property type="entry name" value="LEA_2"/>
    <property type="match status" value="1"/>
</dbReference>
<accession>A0A8J5C1H8</accession>
<reference evidence="7 8" key="1">
    <citation type="submission" date="2020-08" db="EMBL/GenBank/DDBJ databases">
        <title>Plant Genome Project.</title>
        <authorList>
            <person name="Zhang R.-G."/>
        </authorList>
    </citation>
    <scope>NUCLEOTIDE SEQUENCE [LARGE SCALE GENOMIC DNA]</scope>
    <source>
        <tissue evidence="7">Rhizome</tissue>
    </source>
</reference>
<evidence type="ECO:0000256" key="5">
    <source>
        <dbReference type="SAM" id="Phobius"/>
    </source>
</evidence>
<feature type="transmembrane region" description="Helical" evidence="5">
    <location>
        <begin position="55"/>
        <end position="74"/>
    </location>
</feature>
<evidence type="ECO:0000256" key="2">
    <source>
        <dbReference type="ARBA" id="ARBA00022692"/>
    </source>
</evidence>
<keyword evidence="3 5" id="KW-1133">Transmembrane helix</keyword>
<evidence type="ECO:0000313" key="7">
    <source>
        <dbReference type="EMBL" id="KAG6470560.1"/>
    </source>
</evidence>
<gene>
    <name evidence="7" type="ORF">ZIOFF_071634</name>
</gene>
<keyword evidence="2 5" id="KW-0812">Transmembrane</keyword>
<proteinExistence type="predicted"/>
<evidence type="ECO:0000313" key="8">
    <source>
        <dbReference type="Proteomes" id="UP000734854"/>
    </source>
</evidence>
<dbReference type="OrthoDB" id="1426517at2759"/>
<dbReference type="Proteomes" id="UP000734854">
    <property type="component" value="Unassembled WGS sequence"/>
</dbReference>
<keyword evidence="8" id="KW-1185">Reference proteome</keyword>